<protein>
    <recommendedName>
        <fullName evidence="8 10">NH(3)-dependent NAD(+) synthetase</fullName>
        <ecNumber evidence="8 10">6.3.1.5</ecNumber>
    </recommendedName>
</protein>
<dbReference type="EMBL" id="JAPTGC010000012">
    <property type="protein sequence ID" value="MCZ0863259.1"/>
    <property type="molecule type" value="Genomic_DNA"/>
</dbReference>
<evidence type="ECO:0000256" key="7">
    <source>
        <dbReference type="ARBA" id="ARBA00023027"/>
    </source>
</evidence>
<dbReference type="RefSeq" id="WP_268923520.1">
    <property type="nucleotide sequence ID" value="NZ_JAPTGC010000012.1"/>
</dbReference>
<dbReference type="Gene3D" id="3.40.50.620">
    <property type="entry name" value="HUPs"/>
    <property type="match status" value="1"/>
</dbReference>
<dbReference type="SUPFAM" id="SSF52402">
    <property type="entry name" value="Adenine nucleotide alpha hydrolases-like"/>
    <property type="match status" value="1"/>
</dbReference>
<evidence type="ECO:0000256" key="1">
    <source>
        <dbReference type="ARBA" id="ARBA00005859"/>
    </source>
</evidence>
<feature type="binding site" description="in other chain" evidence="8">
    <location>
        <position position="115"/>
    </location>
    <ligand>
        <name>deamido-NAD(+)</name>
        <dbReference type="ChEBI" id="CHEBI:58437"/>
        <note>ligand shared between two neighboring subunits</note>
    </ligand>
</feature>
<proteinExistence type="inferred from homology"/>
<comment type="pathway">
    <text evidence="8">Cofactor biosynthesis; NAD(+) biosynthesis; NAD(+) from deamido-NAD(+) (ammonia route): step 1/1.</text>
</comment>
<evidence type="ECO:0000313" key="13">
    <source>
        <dbReference type="Proteomes" id="UP001141336"/>
    </source>
</evidence>
<name>A0ABT4INC3_9EURY</name>
<feature type="binding site" evidence="8">
    <location>
        <position position="186"/>
    </location>
    <ligand>
        <name>ATP</name>
        <dbReference type="ChEBI" id="CHEBI:30616"/>
    </ligand>
</feature>
<dbReference type="Pfam" id="PF02540">
    <property type="entry name" value="NAD_synthase"/>
    <property type="match status" value="1"/>
</dbReference>
<dbReference type="NCBIfam" id="TIGR00552">
    <property type="entry name" value="nadE"/>
    <property type="match status" value="1"/>
</dbReference>
<feature type="binding site" evidence="8">
    <location>
        <position position="155"/>
    </location>
    <ligand>
        <name>deamido-NAD(+)</name>
        <dbReference type="ChEBI" id="CHEBI:58437"/>
        <note>ligand shared between two neighboring subunits</note>
    </ligand>
</feature>
<comment type="catalytic activity">
    <reaction evidence="8 10">
        <text>deamido-NAD(+) + NH4(+) + ATP = AMP + diphosphate + NAD(+) + H(+)</text>
        <dbReference type="Rhea" id="RHEA:21188"/>
        <dbReference type="ChEBI" id="CHEBI:15378"/>
        <dbReference type="ChEBI" id="CHEBI:28938"/>
        <dbReference type="ChEBI" id="CHEBI:30616"/>
        <dbReference type="ChEBI" id="CHEBI:33019"/>
        <dbReference type="ChEBI" id="CHEBI:57540"/>
        <dbReference type="ChEBI" id="CHEBI:58437"/>
        <dbReference type="ChEBI" id="CHEBI:456215"/>
        <dbReference type="EC" id="6.3.1.5"/>
    </reaction>
</comment>
<evidence type="ECO:0000313" key="12">
    <source>
        <dbReference type="EMBL" id="MCZ0863259.1"/>
    </source>
</evidence>
<keyword evidence="4 8" id="KW-0547">Nucleotide-binding</keyword>
<dbReference type="HAMAP" id="MF_00193">
    <property type="entry name" value="NadE_ammonia_dep"/>
    <property type="match status" value="1"/>
</dbReference>
<dbReference type="InterPro" id="IPR022310">
    <property type="entry name" value="NAD/GMP_synthase"/>
</dbReference>
<dbReference type="PANTHER" id="PTHR23090">
    <property type="entry name" value="NH 3 /GLUTAMINE-DEPENDENT NAD + SYNTHETASE"/>
    <property type="match status" value="1"/>
</dbReference>
<reference evidence="12" key="1">
    <citation type="submission" date="2022-12" db="EMBL/GenBank/DDBJ databases">
        <title>Isolation and characterisation of novel Methanocorpusculum spp. from native Australian herbivores indicates the genus is ancestrally host-associated.</title>
        <authorList>
            <person name="Volmer J.G."/>
            <person name="Soo R.M."/>
            <person name="Evans P.N."/>
            <person name="Hoedt E.C."/>
            <person name="Astorga Alsina A.L."/>
            <person name="Woodcroft B.J."/>
            <person name="Tyson G.W."/>
            <person name="Hugenholtz P."/>
            <person name="Morrison M."/>
        </authorList>
    </citation>
    <scope>NUCLEOTIDE SEQUENCE</scope>
    <source>
        <strain evidence="12">CW153</strain>
    </source>
</reference>
<keyword evidence="2 8" id="KW-0436">Ligase</keyword>
<evidence type="ECO:0000256" key="8">
    <source>
        <dbReference type="HAMAP-Rule" id="MF_00193"/>
    </source>
</evidence>
<sequence>MLCKDIGCAVTRIKDLIRQTLWASGAKGVVVGISGGIDSAVAAAVAVKALGPEHVLGVHLPSASSSPLDHADAGELCSRFGIELLTIPLDGVVAAAFADPHMTDNPVLRGNYTARLRMAVLYNIAAARDYLVCGTSNKTEYMIGYSTKWGDSAADIQPLLHLWKKDVYAVAEELDIPRSIIEKAPSAGFWEGQSDEDDLGFSYQELDAALMNLEEHEFVPQNALEEQVLVLVNKSSHKRISAVSLL</sequence>
<comment type="similarity">
    <text evidence="1 8 9">Belongs to the NAD synthetase family.</text>
</comment>
<comment type="caution">
    <text evidence="12">The sequence shown here is derived from an EMBL/GenBank/DDBJ whole genome shotgun (WGS) entry which is preliminary data.</text>
</comment>
<keyword evidence="13" id="KW-1185">Reference proteome</keyword>
<evidence type="ECO:0000256" key="4">
    <source>
        <dbReference type="ARBA" id="ARBA00022741"/>
    </source>
</evidence>
<feature type="binding site" description="in other chain" evidence="8">
    <location>
        <begin position="237"/>
        <end position="238"/>
    </location>
    <ligand>
        <name>deamido-NAD(+)</name>
        <dbReference type="ChEBI" id="CHEBI:58437"/>
        <note>ligand shared between two neighboring subunits</note>
    </ligand>
</feature>
<keyword evidence="3 8" id="KW-0479">Metal-binding</keyword>
<dbReference type="EC" id="6.3.1.5" evidence="8 10"/>
<keyword evidence="6 8" id="KW-0460">Magnesium</keyword>
<feature type="binding site" evidence="8">
    <location>
        <begin position="32"/>
        <end position="39"/>
    </location>
    <ligand>
        <name>ATP</name>
        <dbReference type="ChEBI" id="CHEBI:30616"/>
    </ligand>
</feature>
<evidence type="ECO:0000256" key="6">
    <source>
        <dbReference type="ARBA" id="ARBA00022842"/>
    </source>
</evidence>
<feature type="domain" description="NAD/GMP synthase" evidence="11">
    <location>
        <begin position="10"/>
        <end position="239"/>
    </location>
</feature>
<dbReference type="Proteomes" id="UP001141336">
    <property type="component" value="Unassembled WGS sequence"/>
</dbReference>
<evidence type="ECO:0000256" key="9">
    <source>
        <dbReference type="RuleBase" id="RU003811"/>
    </source>
</evidence>
<evidence type="ECO:0000259" key="11">
    <source>
        <dbReference type="Pfam" id="PF02540"/>
    </source>
</evidence>
<accession>A0ABT4INC3</accession>
<feature type="binding site" evidence="8">
    <location>
        <position position="135"/>
    </location>
    <ligand>
        <name>ATP</name>
        <dbReference type="ChEBI" id="CHEBI:30616"/>
    </ligand>
</feature>
<dbReference type="CDD" id="cd00553">
    <property type="entry name" value="NAD_synthase"/>
    <property type="match status" value="1"/>
</dbReference>
<evidence type="ECO:0000256" key="5">
    <source>
        <dbReference type="ARBA" id="ARBA00022840"/>
    </source>
</evidence>
<evidence type="ECO:0000256" key="2">
    <source>
        <dbReference type="ARBA" id="ARBA00022598"/>
    </source>
</evidence>
<dbReference type="InterPro" id="IPR022926">
    <property type="entry name" value="NH(3)-dep_NAD(+)_synth"/>
</dbReference>
<keyword evidence="5 8" id="KW-0067">ATP-binding</keyword>
<organism evidence="12 13">
    <name type="scientific">Methanocorpusculum vombati</name>
    <dbReference type="NCBI Taxonomy" id="3002864"/>
    <lineage>
        <taxon>Archaea</taxon>
        <taxon>Methanobacteriati</taxon>
        <taxon>Methanobacteriota</taxon>
        <taxon>Stenosarchaea group</taxon>
        <taxon>Methanomicrobia</taxon>
        <taxon>Methanomicrobiales</taxon>
        <taxon>Methanocorpusculaceae</taxon>
        <taxon>Methanocorpusculum</taxon>
    </lineage>
</organism>
<feature type="binding site" description="in other chain" evidence="8">
    <location>
        <position position="148"/>
    </location>
    <ligand>
        <name>deamido-NAD(+)</name>
        <dbReference type="ChEBI" id="CHEBI:58437"/>
        <note>ligand shared between two neighboring subunits</note>
    </ligand>
</feature>
<dbReference type="InterPro" id="IPR014729">
    <property type="entry name" value="Rossmann-like_a/b/a_fold"/>
</dbReference>
<feature type="binding site" evidence="8">
    <location>
        <position position="38"/>
    </location>
    <ligand>
        <name>Mg(2+)</name>
        <dbReference type="ChEBI" id="CHEBI:18420"/>
    </ligand>
</feature>
<dbReference type="PANTHER" id="PTHR23090:SF9">
    <property type="entry name" value="GLUTAMINE-DEPENDENT NAD(+) SYNTHETASE"/>
    <property type="match status" value="1"/>
</dbReference>
<feature type="binding site" evidence="8">
    <location>
        <position position="164"/>
    </location>
    <ligand>
        <name>ATP</name>
        <dbReference type="ChEBI" id="CHEBI:30616"/>
    </ligand>
</feature>
<dbReference type="GO" id="GO:0008795">
    <property type="term" value="F:NAD+ synthase activity"/>
    <property type="evidence" value="ECO:0007669"/>
    <property type="project" value="UniProtKB-EC"/>
</dbReference>
<gene>
    <name evidence="8 12" type="primary">nadE</name>
    <name evidence="12" type="ORF">O0S09_08370</name>
</gene>
<comment type="function">
    <text evidence="8">Catalyzes the ATP-dependent amidation of deamido-NAD to form NAD. Uses ammonia as a nitrogen source.</text>
</comment>
<dbReference type="InterPro" id="IPR003694">
    <property type="entry name" value="NAD_synthase"/>
</dbReference>
<feature type="binding site" evidence="8">
    <location>
        <position position="140"/>
    </location>
    <ligand>
        <name>Mg(2+)</name>
        <dbReference type="ChEBI" id="CHEBI:18420"/>
    </ligand>
</feature>
<keyword evidence="7 8" id="KW-0520">NAD</keyword>
<evidence type="ECO:0000256" key="10">
    <source>
        <dbReference type="RuleBase" id="RU003812"/>
    </source>
</evidence>
<comment type="subunit">
    <text evidence="8">Homodimer.</text>
</comment>
<evidence type="ECO:0000256" key="3">
    <source>
        <dbReference type="ARBA" id="ARBA00022723"/>
    </source>
</evidence>